<evidence type="ECO:0000256" key="2">
    <source>
        <dbReference type="ARBA" id="ARBA00005262"/>
    </source>
</evidence>
<dbReference type="RefSeq" id="WP_015231473.1">
    <property type="nucleotide sequence ID" value="NC_019789.1"/>
</dbReference>
<evidence type="ECO:0000256" key="7">
    <source>
        <dbReference type="SAM" id="Phobius"/>
    </source>
</evidence>
<organism evidence="8 9">
    <name type="scientific">Deinococcus peraridilitoris (strain DSM 19664 / LMG 22246 / CIP 109416 / KR-200)</name>
    <dbReference type="NCBI Taxonomy" id="937777"/>
    <lineage>
        <taxon>Bacteria</taxon>
        <taxon>Thermotogati</taxon>
        <taxon>Deinococcota</taxon>
        <taxon>Deinococci</taxon>
        <taxon>Deinococcales</taxon>
        <taxon>Deinococcaceae</taxon>
        <taxon>Deinococcus</taxon>
    </lineage>
</organism>
<keyword evidence="3" id="KW-1003">Cell membrane</keyword>
<evidence type="ECO:0000313" key="8">
    <source>
        <dbReference type="EMBL" id="AFZ69572.1"/>
    </source>
</evidence>
<dbReference type="EMBL" id="CP003383">
    <property type="protein sequence ID" value="AFZ69572.1"/>
    <property type="molecule type" value="Genomic_DNA"/>
</dbReference>
<sequence>MQEAQTVESSAVQVPLPQLFREFLLIGCTALGGGGAPFIHAAVVRKRGWLSEEDFLEGVTFAQLTPGPNFSNLATFVGARLGGPAGALVSLLAVLTPGMLVILTLAALYTSFPVNDNPYLRGALSGVASAAVAVLGVVVLQTLPAALRSRHGLSVVLVAFLAVGLWRVNIAWVLLTLLPYALWANRPGSEEGGKRE</sequence>
<feature type="transmembrane region" description="Helical" evidence="7">
    <location>
        <begin position="88"/>
        <end position="110"/>
    </location>
</feature>
<keyword evidence="9" id="KW-1185">Reference proteome</keyword>
<dbReference type="PATRIC" id="fig|937777.3.peg.4241"/>
<evidence type="ECO:0000256" key="4">
    <source>
        <dbReference type="ARBA" id="ARBA00022692"/>
    </source>
</evidence>
<keyword evidence="8" id="KW-0614">Plasmid</keyword>
<keyword evidence="4 7" id="KW-0812">Transmembrane</keyword>
<dbReference type="GO" id="GO:0015109">
    <property type="term" value="F:chromate transmembrane transporter activity"/>
    <property type="evidence" value="ECO:0007669"/>
    <property type="project" value="InterPro"/>
</dbReference>
<evidence type="ECO:0000256" key="1">
    <source>
        <dbReference type="ARBA" id="ARBA00004651"/>
    </source>
</evidence>
<keyword evidence="6 7" id="KW-0472">Membrane</keyword>
<reference evidence="9" key="1">
    <citation type="submission" date="2012-03" db="EMBL/GenBank/DDBJ databases">
        <title>Complete sequence of plasmid 1 of Deinococcus peraridilitoris DSM 19664.</title>
        <authorList>
            <person name="Lucas S."/>
            <person name="Copeland A."/>
            <person name="Lapidus A."/>
            <person name="Glavina del Rio T."/>
            <person name="Dalin E."/>
            <person name="Tice H."/>
            <person name="Bruce D."/>
            <person name="Goodwin L."/>
            <person name="Pitluck S."/>
            <person name="Peters L."/>
            <person name="Mikhailova N."/>
            <person name="Lu M."/>
            <person name="Kyrpides N."/>
            <person name="Mavromatis K."/>
            <person name="Ivanova N."/>
            <person name="Brettin T."/>
            <person name="Detter J.C."/>
            <person name="Han C."/>
            <person name="Larimer F."/>
            <person name="Land M."/>
            <person name="Hauser L."/>
            <person name="Markowitz V."/>
            <person name="Cheng J.-F."/>
            <person name="Hugenholtz P."/>
            <person name="Woyke T."/>
            <person name="Wu D."/>
            <person name="Pukall R."/>
            <person name="Steenblock K."/>
            <person name="Brambilla E."/>
            <person name="Klenk H.-P."/>
            <person name="Eisen J.A."/>
        </authorList>
    </citation>
    <scope>NUCLEOTIDE SEQUENCE [LARGE SCALE GENOMIC DNA]</scope>
    <source>
        <strain evidence="9">DSM 19664 / LMG 22246 / CIP 109416 / KR-200</strain>
        <plasmid evidence="9">Plasmid pDEIPE01</plasmid>
    </source>
</reference>
<feature type="transmembrane region" description="Helical" evidence="7">
    <location>
        <begin position="122"/>
        <end position="143"/>
    </location>
</feature>
<evidence type="ECO:0000256" key="5">
    <source>
        <dbReference type="ARBA" id="ARBA00022989"/>
    </source>
</evidence>
<dbReference type="Pfam" id="PF02417">
    <property type="entry name" value="Chromate_transp"/>
    <property type="match status" value="1"/>
</dbReference>
<comment type="subcellular location">
    <subcellularLocation>
        <location evidence="1">Cell membrane</location>
        <topology evidence="1">Multi-pass membrane protein</topology>
    </subcellularLocation>
</comment>
<accession>L0A8V3</accession>
<feature type="transmembrane region" description="Helical" evidence="7">
    <location>
        <begin position="23"/>
        <end position="44"/>
    </location>
</feature>
<feature type="transmembrane region" description="Helical" evidence="7">
    <location>
        <begin position="155"/>
        <end position="182"/>
    </location>
</feature>
<keyword evidence="5 7" id="KW-1133">Transmembrane helix</keyword>
<dbReference type="PANTHER" id="PTHR43663:SF1">
    <property type="entry name" value="CHROMATE TRANSPORTER"/>
    <property type="match status" value="1"/>
</dbReference>
<evidence type="ECO:0000313" key="9">
    <source>
        <dbReference type="Proteomes" id="UP000010467"/>
    </source>
</evidence>
<proteinExistence type="inferred from homology"/>
<evidence type="ECO:0000256" key="3">
    <source>
        <dbReference type="ARBA" id="ARBA00022475"/>
    </source>
</evidence>
<dbReference type="InterPro" id="IPR052518">
    <property type="entry name" value="CHR_Transporter"/>
</dbReference>
<dbReference type="Proteomes" id="UP000010467">
    <property type="component" value="Plasmid pDEIPE01"/>
</dbReference>
<dbReference type="OrthoDB" id="8596378at2"/>
<dbReference type="GO" id="GO:0005886">
    <property type="term" value="C:plasma membrane"/>
    <property type="evidence" value="ECO:0007669"/>
    <property type="project" value="UniProtKB-SubCell"/>
</dbReference>
<protein>
    <submittedName>
        <fullName evidence="8">Chromate transport protein ChrA</fullName>
    </submittedName>
</protein>
<dbReference type="HOGENOM" id="CLU_018106_3_0_0"/>
<dbReference type="PANTHER" id="PTHR43663">
    <property type="entry name" value="CHROMATE TRANSPORT PROTEIN-RELATED"/>
    <property type="match status" value="1"/>
</dbReference>
<evidence type="ECO:0000256" key="6">
    <source>
        <dbReference type="ARBA" id="ARBA00023136"/>
    </source>
</evidence>
<name>L0A8V3_DEIPD</name>
<dbReference type="InterPro" id="IPR003370">
    <property type="entry name" value="Chromate_transpt"/>
</dbReference>
<comment type="similarity">
    <text evidence="2">Belongs to the chromate ion transporter (CHR) (TC 2.A.51) family.</text>
</comment>
<gene>
    <name evidence="8" type="ordered locus">Deipe_4212</name>
</gene>
<dbReference type="KEGG" id="dpd:Deipe_4212"/>
<geneLocation type="plasmid" evidence="8 9">
    <name>pDEIPE01</name>
</geneLocation>
<dbReference type="AlphaFoldDB" id="L0A8V3"/>